<keyword evidence="1" id="KW-0812">Transmembrane</keyword>
<dbReference type="OrthoDB" id="9858483at2"/>
<organism evidence="2 3">
    <name type="scientific">Paenibacillus thiaminolyticus</name>
    <name type="common">Bacillus thiaminolyticus</name>
    <dbReference type="NCBI Taxonomy" id="49283"/>
    <lineage>
        <taxon>Bacteria</taxon>
        <taxon>Bacillati</taxon>
        <taxon>Bacillota</taxon>
        <taxon>Bacilli</taxon>
        <taxon>Bacillales</taxon>
        <taxon>Paenibacillaceae</taxon>
        <taxon>Paenibacillus</taxon>
    </lineage>
</organism>
<protein>
    <submittedName>
        <fullName evidence="2">Uncharacterized protein</fullName>
    </submittedName>
</protein>
<comment type="caution">
    <text evidence="2">The sequence shown here is derived from an EMBL/GenBank/DDBJ whole genome shotgun (WGS) entry which is preliminary data.</text>
</comment>
<feature type="transmembrane region" description="Helical" evidence="1">
    <location>
        <begin position="12"/>
        <end position="31"/>
    </location>
</feature>
<sequence length="119" mass="14220">MIQHKYPSWIRYAVIFISVIALFASSLLPSAPEEPLQLGERSAYYQHDRLYQSVVGSLHHYVVKIHKFVTWKILFMLYLLLLLARSAVPRFRFRVPYLILHRRLLLRPLKYTSRFVFAE</sequence>
<keyword evidence="1" id="KW-0472">Membrane</keyword>
<dbReference type="EMBL" id="QYZD01000047">
    <property type="protein sequence ID" value="RJG17726.1"/>
    <property type="molecule type" value="Genomic_DNA"/>
</dbReference>
<dbReference type="Proteomes" id="UP000266177">
    <property type="component" value="Unassembled WGS sequence"/>
</dbReference>
<dbReference type="RefSeq" id="WP_119796489.1">
    <property type="nucleotide sequence ID" value="NZ_QYZD01000047.1"/>
</dbReference>
<feature type="transmembrane region" description="Helical" evidence="1">
    <location>
        <begin position="68"/>
        <end position="88"/>
    </location>
</feature>
<dbReference type="AlphaFoldDB" id="A0A3A3G9M8"/>
<keyword evidence="1" id="KW-1133">Transmembrane helix</keyword>
<name>A0A3A3G9M8_PANTH</name>
<gene>
    <name evidence="2" type="ORF">DQX05_27615</name>
</gene>
<proteinExistence type="predicted"/>
<evidence type="ECO:0000313" key="2">
    <source>
        <dbReference type="EMBL" id="RJG17726.1"/>
    </source>
</evidence>
<reference evidence="2 3" key="1">
    <citation type="submission" date="2018-09" db="EMBL/GenBank/DDBJ databases">
        <title>Paenibacillus SK2017-BO5.</title>
        <authorList>
            <person name="Piskunova J.V."/>
            <person name="Dubiley S.A."/>
            <person name="Severinov K.V."/>
        </authorList>
    </citation>
    <scope>NUCLEOTIDE SEQUENCE [LARGE SCALE GENOMIC DNA]</scope>
    <source>
        <strain evidence="2 3">BO5</strain>
    </source>
</reference>
<evidence type="ECO:0000313" key="3">
    <source>
        <dbReference type="Proteomes" id="UP000266177"/>
    </source>
</evidence>
<evidence type="ECO:0000256" key="1">
    <source>
        <dbReference type="SAM" id="Phobius"/>
    </source>
</evidence>
<accession>A0A3A3G9M8</accession>